<proteinExistence type="predicted"/>
<reference evidence="1 2" key="1">
    <citation type="journal article" date="2019" name="Environ. Microbiol.">
        <title>At the nexus of three kingdoms: the genome of the mycorrhizal fungus Gigaspora margarita provides insights into plant, endobacterial and fungal interactions.</title>
        <authorList>
            <person name="Venice F."/>
            <person name="Ghignone S."/>
            <person name="Salvioli di Fossalunga A."/>
            <person name="Amselem J."/>
            <person name="Novero M."/>
            <person name="Xianan X."/>
            <person name="Sedzielewska Toro K."/>
            <person name="Morin E."/>
            <person name="Lipzen A."/>
            <person name="Grigoriev I.V."/>
            <person name="Henrissat B."/>
            <person name="Martin F.M."/>
            <person name="Bonfante P."/>
        </authorList>
    </citation>
    <scope>NUCLEOTIDE SEQUENCE [LARGE SCALE GENOMIC DNA]</scope>
    <source>
        <strain evidence="1 2">BEG34</strain>
    </source>
</reference>
<dbReference type="Proteomes" id="UP000439903">
    <property type="component" value="Unassembled WGS sequence"/>
</dbReference>
<keyword evidence="2" id="KW-1185">Reference proteome</keyword>
<dbReference type="EMBL" id="WTPW01001411">
    <property type="protein sequence ID" value="KAF0437040.1"/>
    <property type="molecule type" value="Genomic_DNA"/>
</dbReference>
<evidence type="ECO:0000313" key="2">
    <source>
        <dbReference type="Proteomes" id="UP000439903"/>
    </source>
</evidence>
<organism evidence="1 2">
    <name type="scientific">Gigaspora margarita</name>
    <dbReference type="NCBI Taxonomy" id="4874"/>
    <lineage>
        <taxon>Eukaryota</taxon>
        <taxon>Fungi</taxon>
        <taxon>Fungi incertae sedis</taxon>
        <taxon>Mucoromycota</taxon>
        <taxon>Glomeromycotina</taxon>
        <taxon>Glomeromycetes</taxon>
        <taxon>Diversisporales</taxon>
        <taxon>Gigasporaceae</taxon>
        <taxon>Gigaspora</taxon>
    </lineage>
</organism>
<protein>
    <submittedName>
        <fullName evidence="1">Uncharacterized protein</fullName>
    </submittedName>
</protein>
<comment type="caution">
    <text evidence="1">The sequence shown here is derived from an EMBL/GenBank/DDBJ whole genome shotgun (WGS) entry which is preliminary data.</text>
</comment>
<name>A0A8H4A5E0_GIGMA</name>
<evidence type="ECO:0000313" key="1">
    <source>
        <dbReference type="EMBL" id="KAF0437040.1"/>
    </source>
</evidence>
<dbReference type="AlphaFoldDB" id="A0A8H4A5E0"/>
<sequence length="457" mass="53634">MALYLFTFKGEALYDKQLNRTTFLHHINDLQRGIYDVKQAIYLFIEMCRGLKTPSGLLFDCSADDSACQIRADMMRRYLHYYSENTQLLNKIDFCMEQLSTLQCRIPDIQKTLSANLKVPMKLVNCPVLSQRRHTIGSFQEGFNLFIHLYQNENDYMTMSTWDPNNILITIKFISYAFILHKYMKLSIDKSVVRDVLDLKHLGGARVKREFIEMKRCISMLSMSYLIYISSSIMPKYNVTSLLLNVSIEDEGKISCPIFLSFLSLMFNWQADHTNFLLHGRRFCLHGYHDNFWLIRSQKQGNSLNRNSDINFNNQWEVILVKNNISIYQMYSPAIIIAANSLNGTPEDYIDLIRQPKVHKHDDISCTENLELIESVQKHDFQDIIFQNVAQHKQYVVPSIKTDRWTETMQAFSPEIWRIYQKYNKKSPNSLIIQHVYCDDILEYIKRINTGTVAESF</sequence>
<accession>A0A8H4A5E0</accession>
<gene>
    <name evidence="1" type="ORF">F8M41_004524</name>
</gene>